<dbReference type="Gene3D" id="3.40.50.1820">
    <property type="entry name" value="alpha/beta hydrolase"/>
    <property type="match status" value="1"/>
</dbReference>
<dbReference type="Pfam" id="PF12697">
    <property type="entry name" value="Abhydrolase_6"/>
    <property type="match status" value="1"/>
</dbReference>
<protein>
    <submittedName>
        <fullName evidence="2">Pimeloyl-ACP methyl ester carboxylesterase</fullName>
    </submittedName>
</protein>
<organism evidence="2 3">
    <name type="scientific">Aquamicrobium lusatiense</name>
    <dbReference type="NCBI Taxonomy" id="89772"/>
    <lineage>
        <taxon>Bacteria</taxon>
        <taxon>Pseudomonadati</taxon>
        <taxon>Pseudomonadota</taxon>
        <taxon>Alphaproteobacteria</taxon>
        <taxon>Hyphomicrobiales</taxon>
        <taxon>Phyllobacteriaceae</taxon>
        <taxon>Aquamicrobium</taxon>
    </lineage>
</organism>
<dbReference type="SUPFAM" id="SSF53474">
    <property type="entry name" value="alpha/beta-Hydrolases"/>
    <property type="match status" value="1"/>
</dbReference>
<comment type="caution">
    <text evidence="2">The sequence shown here is derived from an EMBL/GenBank/DDBJ whole genome shotgun (WGS) entry which is preliminary data.</text>
</comment>
<dbReference type="InterPro" id="IPR050266">
    <property type="entry name" value="AB_hydrolase_sf"/>
</dbReference>
<dbReference type="RefSeq" id="WP_183832811.1">
    <property type="nucleotide sequence ID" value="NZ_JACHEU010000006.1"/>
</dbReference>
<dbReference type="PRINTS" id="PR00111">
    <property type="entry name" value="ABHYDROLASE"/>
</dbReference>
<accession>A0A7W9S757</accession>
<keyword evidence="3" id="KW-1185">Reference proteome</keyword>
<dbReference type="PANTHER" id="PTHR43798:SF33">
    <property type="entry name" value="HYDROLASE, PUTATIVE (AFU_ORTHOLOGUE AFUA_2G14860)-RELATED"/>
    <property type="match status" value="1"/>
</dbReference>
<dbReference type="EMBL" id="JACHEU010000006">
    <property type="protein sequence ID" value="MBB6014564.1"/>
    <property type="molecule type" value="Genomic_DNA"/>
</dbReference>
<evidence type="ECO:0000313" key="2">
    <source>
        <dbReference type="EMBL" id="MBB6014564.1"/>
    </source>
</evidence>
<dbReference type="InterPro" id="IPR000639">
    <property type="entry name" value="Epox_hydrolase-like"/>
</dbReference>
<sequence>MTRILPDYSVTGEGPVTLFLLHGAFGAKEYWRNQLQTFSERGLRIVAWDAPGYGVSPLPEGFSVERAAEALTHLIARERTETNLVLGHSMGGMVAIRTYGMMPDAIHGLILSATSAAFGRPEGDWQRAFVRDRVAPLDAGRSLEDYAPEMLRTMFAPGAAHPATDLVIRVVSQMKPETFRAAIEAVSRFDAREVLPHISVPTLCIAGGHDLSAAPPKVMEKLTTKIAQGEYRCMDHVGHFGWAEDPDGFNREILDFLTRRIPAAAAVLGREATRA</sequence>
<gene>
    <name evidence="2" type="ORF">HNR59_003959</name>
</gene>
<proteinExistence type="predicted"/>
<dbReference type="PRINTS" id="PR00412">
    <property type="entry name" value="EPOXHYDRLASE"/>
</dbReference>
<dbReference type="InterPro" id="IPR000073">
    <property type="entry name" value="AB_hydrolase_1"/>
</dbReference>
<evidence type="ECO:0000259" key="1">
    <source>
        <dbReference type="Pfam" id="PF12697"/>
    </source>
</evidence>
<feature type="domain" description="AB hydrolase-1" evidence="1">
    <location>
        <begin position="18"/>
        <end position="251"/>
    </location>
</feature>
<dbReference type="Proteomes" id="UP000533306">
    <property type="component" value="Unassembled WGS sequence"/>
</dbReference>
<reference evidence="2 3" key="1">
    <citation type="submission" date="2020-08" db="EMBL/GenBank/DDBJ databases">
        <title>Genomic Encyclopedia of Type Strains, Phase IV (KMG-IV): sequencing the most valuable type-strain genomes for metagenomic binning, comparative biology and taxonomic classification.</title>
        <authorList>
            <person name="Goeker M."/>
        </authorList>
    </citation>
    <scope>NUCLEOTIDE SEQUENCE [LARGE SCALE GENOMIC DNA]</scope>
    <source>
        <strain evidence="2 3">DSM 11099</strain>
    </source>
</reference>
<dbReference type="PANTHER" id="PTHR43798">
    <property type="entry name" value="MONOACYLGLYCEROL LIPASE"/>
    <property type="match status" value="1"/>
</dbReference>
<evidence type="ECO:0000313" key="3">
    <source>
        <dbReference type="Proteomes" id="UP000533306"/>
    </source>
</evidence>
<dbReference type="InterPro" id="IPR029058">
    <property type="entry name" value="AB_hydrolase_fold"/>
</dbReference>
<dbReference type="AlphaFoldDB" id="A0A7W9S757"/>
<name>A0A7W9S757_9HYPH</name>
<dbReference type="GO" id="GO:0003824">
    <property type="term" value="F:catalytic activity"/>
    <property type="evidence" value="ECO:0007669"/>
    <property type="project" value="InterPro"/>
</dbReference>
<dbReference type="GO" id="GO:0016020">
    <property type="term" value="C:membrane"/>
    <property type="evidence" value="ECO:0007669"/>
    <property type="project" value="TreeGrafter"/>
</dbReference>